<dbReference type="EMBL" id="LSYS01001531">
    <property type="protein sequence ID" value="OPJ88344.1"/>
    <property type="molecule type" value="Genomic_DNA"/>
</dbReference>
<dbReference type="AlphaFoldDB" id="A0A1V4KVG7"/>
<gene>
    <name evidence="2" type="ORF">AV530_017690</name>
</gene>
<feature type="compositionally biased region" description="Basic and acidic residues" evidence="1">
    <location>
        <begin position="34"/>
        <end position="45"/>
    </location>
</feature>
<dbReference type="Proteomes" id="UP000190648">
    <property type="component" value="Unassembled WGS sequence"/>
</dbReference>
<organism evidence="2 3">
    <name type="scientific">Patagioenas fasciata monilis</name>
    <dbReference type="NCBI Taxonomy" id="372326"/>
    <lineage>
        <taxon>Eukaryota</taxon>
        <taxon>Metazoa</taxon>
        <taxon>Chordata</taxon>
        <taxon>Craniata</taxon>
        <taxon>Vertebrata</taxon>
        <taxon>Euteleostomi</taxon>
        <taxon>Archelosauria</taxon>
        <taxon>Archosauria</taxon>
        <taxon>Dinosauria</taxon>
        <taxon>Saurischia</taxon>
        <taxon>Theropoda</taxon>
        <taxon>Coelurosauria</taxon>
        <taxon>Aves</taxon>
        <taxon>Neognathae</taxon>
        <taxon>Neoaves</taxon>
        <taxon>Columbimorphae</taxon>
        <taxon>Columbiformes</taxon>
        <taxon>Columbidae</taxon>
        <taxon>Patagioenas</taxon>
    </lineage>
</organism>
<feature type="region of interest" description="Disordered" evidence="1">
    <location>
        <begin position="22"/>
        <end position="71"/>
    </location>
</feature>
<dbReference type="STRING" id="372326.A0A1V4KVG7"/>
<sequence length="114" mass="13729">MDDMEKMHRWRMMEDLGVFHDAEEENLNRHSRVKKEMQRMDKEIATDQVVSSEESEEKEDDDGEDTRRRYDLRQRKAVERYQAPLEIKKMSYVSLKEQQINRLDNLTLVVPSSP</sequence>
<protein>
    <submittedName>
        <fullName evidence="2">Uncharacterized protein</fullName>
    </submittedName>
</protein>
<evidence type="ECO:0000313" key="2">
    <source>
        <dbReference type="EMBL" id="OPJ88345.1"/>
    </source>
</evidence>
<accession>A0A1V4KVG7</accession>
<feature type="compositionally biased region" description="Acidic residues" evidence="1">
    <location>
        <begin position="53"/>
        <end position="64"/>
    </location>
</feature>
<evidence type="ECO:0000256" key="1">
    <source>
        <dbReference type="SAM" id="MobiDB-lite"/>
    </source>
</evidence>
<proteinExistence type="predicted"/>
<dbReference type="EMBL" id="LSYS01001531">
    <property type="protein sequence ID" value="OPJ88345.1"/>
    <property type="molecule type" value="Genomic_DNA"/>
</dbReference>
<reference evidence="2 3" key="1">
    <citation type="submission" date="2016-02" db="EMBL/GenBank/DDBJ databases">
        <title>Band-tailed pigeon sequencing and assembly.</title>
        <authorList>
            <person name="Soares A.E."/>
            <person name="Novak B.J."/>
            <person name="Rice E.S."/>
            <person name="O'Connell B."/>
            <person name="Chang D."/>
            <person name="Weber S."/>
            <person name="Shapiro B."/>
        </authorList>
    </citation>
    <scope>NUCLEOTIDE SEQUENCE [LARGE SCALE GENOMIC DNA]</scope>
    <source>
        <strain evidence="2">BTP2013</strain>
        <tissue evidence="2">Blood</tissue>
    </source>
</reference>
<name>A0A1V4KVG7_PATFA</name>
<comment type="caution">
    <text evidence="2">The sequence shown here is derived from an EMBL/GenBank/DDBJ whole genome shotgun (WGS) entry which is preliminary data.</text>
</comment>
<dbReference type="OrthoDB" id="9807699at2759"/>
<keyword evidence="3" id="KW-1185">Reference proteome</keyword>
<evidence type="ECO:0000313" key="3">
    <source>
        <dbReference type="Proteomes" id="UP000190648"/>
    </source>
</evidence>